<dbReference type="Pfam" id="PF06541">
    <property type="entry name" value="ABC_trans_CmpB"/>
    <property type="match status" value="1"/>
</dbReference>
<reference evidence="3" key="1">
    <citation type="journal article" date="2021" name="PeerJ">
        <title>Extensive microbial diversity within the chicken gut microbiome revealed by metagenomics and culture.</title>
        <authorList>
            <person name="Gilroy R."/>
            <person name="Ravi A."/>
            <person name="Getino M."/>
            <person name="Pursley I."/>
            <person name="Horton D.L."/>
            <person name="Alikhan N.F."/>
            <person name="Baker D."/>
            <person name="Gharbi K."/>
            <person name="Hall N."/>
            <person name="Watson M."/>
            <person name="Adriaenssens E.M."/>
            <person name="Foster-Nyarko E."/>
            <person name="Jarju S."/>
            <person name="Secka A."/>
            <person name="Antonio M."/>
            <person name="Oren A."/>
            <person name="Chaudhuri R.R."/>
            <person name="La Ragione R."/>
            <person name="Hildebrand F."/>
            <person name="Pallen M.J."/>
        </authorList>
    </citation>
    <scope>NUCLEOTIDE SEQUENCE</scope>
    <source>
        <strain evidence="3">CHK193-4272</strain>
    </source>
</reference>
<keyword evidence="2" id="KW-0812">Transmembrane</keyword>
<dbReference type="InterPro" id="IPR010540">
    <property type="entry name" value="CmpB_TMEM229"/>
</dbReference>
<feature type="transmembrane region" description="Helical" evidence="2">
    <location>
        <begin position="31"/>
        <end position="47"/>
    </location>
</feature>
<protein>
    <submittedName>
        <fullName evidence="3">ABC transporter permease</fullName>
    </submittedName>
</protein>
<proteinExistence type="predicted"/>
<keyword evidence="2" id="KW-0472">Membrane</keyword>
<feature type="transmembrane region" description="Helical" evidence="2">
    <location>
        <begin position="7"/>
        <end position="25"/>
    </location>
</feature>
<dbReference type="AlphaFoldDB" id="A0A9D1TIX1"/>
<evidence type="ECO:0000313" key="4">
    <source>
        <dbReference type="Proteomes" id="UP000886808"/>
    </source>
</evidence>
<feature type="transmembrane region" description="Helical" evidence="2">
    <location>
        <begin position="102"/>
        <end position="123"/>
    </location>
</feature>
<gene>
    <name evidence="3" type="ORF">H9746_08215</name>
</gene>
<name>A0A9D1TIX1_9FIRM</name>
<keyword evidence="2" id="KW-1133">Transmembrane helix</keyword>
<feature type="transmembrane region" description="Helical" evidence="2">
    <location>
        <begin position="56"/>
        <end position="82"/>
    </location>
</feature>
<comment type="caution">
    <text evidence="3">The sequence shown here is derived from an EMBL/GenBank/DDBJ whole genome shotgun (WGS) entry which is preliminary data.</text>
</comment>
<evidence type="ECO:0000256" key="1">
    <source>
        <dbReference type="SAM" id="MobiDB-lite"/>
    </source>
</evidence>
<evidence type="ECO:0000313" key="3">
    <source>
        <dbReference type="EMBL" id="HIV62806.1"/>
    </source>
</evidence>
<dbReference type="EMBL" id="DXIE01000046">
    <property type="protein sequence ID" value="HIV62806.1"/>
    <property type="molecule type" value="Genomic_DNA"/>
</dbReference>
<organism evidence="3 4">
    <name type="scientific">Candidatus Butyricicoccus avistercoris</name>
    <dbReference type="NCBI Taxonomy" id="2838518"/>
    <lineage>
        <taxon>Bacteria</taxon>
        <taxon>Bacillati</taxon>
        <taxon>Bacillota</taxon>
        <taxon>Clostridia</taxon>
        <taxon>Eubacteriales</taxon>
        <taxon>Butyricicoccaceae</taxon>
        <taxon>Butyricicoccus</taxon>
    </lineage>
</organism>
<dbReference type="Proteomes" id="UP000886808">
    <property type="component" value="Unassembled WGS sequence"/>
</dbReference>
<accession>A0A9D1TIX1</accession>
<evidence type="ECO:0000256" key="2">
    <source>
        <dbReference type="SAM" id="Phobius"/>
    </source>
</evidence>
<feature type="region of interest" description="Disordered" evidence="1">
    <location>
        <begin position="214"/>
        <end position="234"/>
    </location>
</feature>
<sequence>MKKGRHLTELFCLGGTGYALIEILWRGFTHWSMFITGGLVFIGLGIIEENLKDKILLVRCLTGTIFVTLAELFVGICVNINLKLNVWDYSGEFGNILGQICIRYSFYWFLICIIAMPASYTVSKQLAHYKKIRYNQIYGKKPKKGFGIYAYCFRYWKQSCENWNSLRGRNSVCRLDSNRRKTDKRAVCMSNSRCSSALQCADKSNQRCSAMLSSASGDNNCSASYKTTNRNNAS</sequence>
<reference evidence="3" key="2">
    <citation type="submission" date="2021-04" db="EMBL/GenBank/DDBJ databases">
        <authorList>
            <person name="Gilroy R."/>
        </authorList>
    </citation>
    <scope>NUCLEOTIDE SEQUENCE</scope>
    <source>
        <strain evidence="3">CHK193-4272</strain>
    </source>
</reference>